<dbReference type="EMBL" id="KV429093">
    <property type="protein sequence ID" value="KZT66203.1"/>
    <property type="molecule type" value="Genomic_DNA"/>
</dbReference>
<keyword evidence="1" id="KW-0175">Coiled coil</keyword>
<protein>
    <submittedName>
        <fullName evidence="2">Uncharacterized protein</fullName>
    </submittedName>
</protein>
<accession>A0A165MW96</accession>
<reference evidence="2 3" key="1">
    <citation type="journal article" date="2016" name="Mol. Biol. Evol.">
        <title>Comparative Genomics of Early-Diverging Mushroom-Forming Fungi Provides Insights into the Origins of Lignocellulose Decay Capabilities.</title>
        <authorList>
            <person name="Nagy L.G."/>
            <person name="Riley R."/>
            <person name="Tritt A."/>
            <person name="Adam C."/>
            <person name="Daum C."/>
            <person name="Floudas D."/>
            <person name="Sun H."/>
            <person name="Yadav J.S."/>
            <person name="Pangilinan J."/>
            <person name="Larsson K.H."/>
            <person name="Matsuura K."/>
            <person name="Barry K."/>
            <person name="Labutti K."/>
            <person name="Kuo R."/>
            <person name="Ohm R.A."/>
            <person name="Bhattacharya S.S."/>
            <person name="Shirouzu T."/>
            <person name="Yoshinaga Y."/>
            <person name="Martin F.M."/>
            <person name="Grigoriev I.V."/>
            <person name="Hibbett D.S."/>
        </authorList>
    </citation>
    <scope>NUCLEOTIDE SEQUENCE [LARGE SCALE GENOMIC DNA]</scope>
    <source>
        <strain evidence="2 3">L-15889</strain>
    </source>
</reference>
<dbReference type="AlphaFoldDB" id="A0A165MW96"/>
<evidence type="ECO:0000313" key="2">
    <source>
        <dbReference type="EMBL" id="KZT66203.1"/>
    </source>
</evidence>
<proteinExistence type="predicted"/>
<evidence type="ECO:0000313" key="3">
    <source>
        <dbReference type="Proteomes" id="UP000076727"/>
    </source>
</evidence>
<dbReference type="OrthoDB" id="3254917at2759"/>
<keyword evidence="3" id="KW-1185">Reference proteome</keyword>
<sequence>MSLIRTVSQTILRSEAQTVLTVDLAVRTASAAKQFDVAFDLAVTGALQIVDKIEGHEPFGPELLRIQVTYRTYVWASDTLSLAIADYGESFDNKIIKLCANKSLTVKQRRDAINEFIKEADAIHTTAKGIMTNLNTLKDDFTAVVIRFCAWITKEIENLVKEIKRALEQLERDIERLRRAAAAAIIGSMLPDSASSSDLAVASSDATSDLARKDYVGDAVIAIDALGKLWQAVTNDAQEIELWLKDGADDADIPEYMKCSLEEAVKIYADMAVPLRAYAKTLTDKKIPHPEN</sequence>
<feature type="coiled-coil region" evidence="1">
    <location>
        <begin position="149"/>
        <end position="187"/>
    </location>
</feature>
<gene>
    <name evidence="2" type="ORF">DAEQUDRAFT_730550</name>
</gene>
<name>A0A165MW96_9APHY</name>
<organism evidence="2 3">
    <name type="scientific">Daedalea quercina L-15889</name>
    <dbReference type="NCBI Taxonomy" id="1314783"/>
    <lineage>
        <taxon>Eukaryota</taxon>
        <taxon>Fungi</taxon>
        <taxon>Dikarya</taxon>
        <taxon>Basidiomycota</taxon>
        <taxon>Agaricomycotina</taxon>
        <taxon>Agaricomycetes</taxon>
        <taxon>Polyporales</taxon>
        <taxon>Fomitopsis</taxon>
    </lineage>
</organism>
<dbReference type="Proteomes" id="UP000076727">
    <property type="component" value="Unassembled WGS sequence"/>
</dbReference>
<evidence type="ECO:0000256" key="1">
    <source>
        <dbReference type="SAM" id="Coils"/>
    </source>
</evidence>